<keyword evidence="1" id="KW-0175">Coiled coil</keyword>
<gene>
    <name evidence="2" type="ORF">MONBRDRAFT_30593</name>
</gene>
<feature type="coiled-coil region" evidence="1">
    <location>
        <begin position="392"/>
        <end position="548"/>
    </location>
</feature>
<evidence type="ECO:0000313" key="2">
    <source>
        <dbReference type="EMBL" id="EDQ84100.1"/>
    </source>
</evidence>
<dbReference type="Proteomes" id="UP000001357">
    <property type="component" value="Unassembled WGS sequence"/>
</dbReference>
<dbReference type="GeneID" id="5896348"/>
<accession>A9VEE0</accession>
<dbReference type="AlphaFoldDB" id="A9VEE0"/>
<feature type="coiled-coil region" evidence="1">
    <location>
        <begin position="75"/>
        <end position="151"/>
    </location>
</feature>
<evidence type="ECO:0000313" key="3">
    <source>
        <dbReference type="Proteomes" id="UP000001357"/>
    </source>
</evidence>
<dbReference type="PANTHER" id="PTHR34251:SF1">
    <property type="entry name" value="LEUCINE, GLUTAMATE AND LYSINE RICH 1"/>
    <property type="match status" value="1"/>
</dbReference>
<dbReference type="InterPro" id="IPR038799">
    <property type="entry name" value="LEKR1"/>
</dbReference>
<protein>
    <submittedName>
        <fullName evidence="2">Uncharacterized protein</fullName>
    </submittedName>
</protein>
<dbReference type="PANTHER" id="PTHR34251">
    <property type="entry name" value="LEUCINE-, GLUTAMATE- AND LYSINE-RICH PROTEIN 1"/>
    <property type="match status" value="1"/>
</dbReference>
<evidence type="ECO:0000256" key="1">
    <source>
        <dbReference type="SAM" id="Coils"/>
    </source>
</evidence>
<keyword evidence="3" id="KW-1185">Reference proteome</keyword>
<dbReference type="InParanoid" id="A9VEE0"/>
<organism evidence="2 3">
    <name type="scientific">Monosiga brevicollis</name>
    <name type="common">Choanoflagellate</name>
    <dbReference type="NCBI Taxonomy" id="81824"/>
    <lineage>
        <taxon>Eukaryota</taxon>
        <taxon>Choanoflagellata</taxon>
        <taxon>Craspedida</taxon>
        <taxon>Salpingoecidae</taxon>
        <taxon>Monosiga</taxon>
    </lineage>
</organism>
<reference evidence="2 3" key="1">
    <citation type="journal article" date="2008" name="Nature">
        <title>The genome of the choanoflagellate Monosiga brevicollis and the origin of metazoans.</title>
        <authorList>
            <consortium name="JGI Sequencing"/>
            <person name="King N."/>
            <person name="Westbrook M.J."/>
            <person name="Young S.L."/>
            <person name="Kuo A."/>
            <person name="Abedin M."/>
            <person name="Chapman J."/>
            <person name="Fairclough S."/>
            <person name="Hellsten U."/>
            <person name="Isogai Y."/>
            <person name="Letunic I."/>
            <person name="Marr M."/>
            <person name="Pincus D."/>
            <person name="Putnam N."/>
            <person name="Rokas A."/>
            <person name="Wright K.J."/>
            <person name="Zuzow R."/>
            <person name="Dirks W."/>
            <person name="Good M."/>
            <person name="Goodstein D."/>
            <person name="Lemons D."/>
            <person name="Li W."/>
            <person name="Lyons J.B."/>
            <person name="Morris A."/>
            <person name="Nichols S."/>
            <person name="Richter D.J."/>
            <person name="Salamov A."/>
            <person name="Bork P."/>
            <person name="Lim W.A."/>
            <person name="Manning G."/>
            <person name="Miller W.T."/>
            <person name="McGinnis W."/>
            <person name="Shapiro H."/>
            <person name="Tjian R."/>
            <person name="Grigoriev I.V."/>
            <person name="Rokhsar D."/>
        </authorList>
    </citation>
    <scope>NUCLEOTIDE SEQUENCE [LARGE SCALE GENOMIC DNA]</scope>
    <source>
        <strain evidence="3">MX1 / ATCC 50154</strain>
    </source>
</reference>
<dbReference type="RefSeq" id="XP_001751087.1">
    <property type="nucleotide sequence ID" value="XM_001751035.1"/>
</dbReference>
<name>A9VEE0_MONBE</name>
<proteinExistence type="predicted"/>
<dbReference type="KEGG" id="mbr:MONBRDRAFT_30593"/>
<dbReference type="EMBL" id="CH991627">
    <property type="protein sequence ID" value="EDQ84100.1"/>
    <property type="molecule type" value="Genomic_DNA"/>
</dbReference>
<sequence length="717" mass="82733">MTWWDVTPHLVKCRDLDAKCSELEEKQHALYEPYKNKSENVRSKPRNEHQVLSGVKHALTDASGDTNAWSRMSKVKEALAQMDGSENRLNLIEGELDKFPFAAAFRAEMLGKLQEMETKHARQIEEVRDELKEQQAVNKEVQAELQTIRQTLKYPILKRQIIIKLATIVGERFWPSDSCSWPCDDDIHRLRLLFKYMDWATAQVAQDDGFRGRVPQKGCPADTEDFHTLFYKWKPGLQEWAVQAYADVLPRLGNLDDFFNALNSVRSDGNRAAHPTVHEEHALKELPSLIESMEHCLTYNVDDEPSAVYDRVEGVCLTATHRPRVRVRVRAAPDAKCSELEEKQHALYEPYKNKSENVRSKLWNEHGVLSGVERVLINASSDMNAWSRMSKVKEALAQMDGSENRLNLIEGELDKFPYAALRAEMLGKLEEMETKHARQMEEVRDELTEQQAVNKEVRDELTEQQAVNKEVRDELTEQQAVNKEVRDELTEQQAVNKRQEEQIKEVRDELTEQQAVNKRQEEQIEQMQTKHEQQMEEVQAELQTIRQTLKYPILKRQIIIKLATIVGERFWPSDSCSWPCDDDIHRLRLLFKYMDWATAQVAQDDGFRGRVPQKGCPADTEDFHTLFYKWKPGLQEWAVQAYADVLPRLGNLDDFFNALNSVRSDGNRAAHPTVHEEHALKELPSLIESMELCVRGEATAAPDSQKLLDVLKALNSN</sequence>